<evidence type="ECO:0000313" key="6">
    <source>
        <dbReference type="Proteomes" id="UP001575652"/>
    </source>
</evidence>
<name>A0ABV4UIU6_9MICC</name>
<organism evidence="5 6">
    <name type="scientific">Arthrobacter halodurans</name>
    <dbReference type="NCBI Taxonomy" id="516699"/>
    <lineage>
        <taxon>Bacteria</taxon>
        <taxon>Bacillati</taxon>
        <taxon>Actinomycetota</taxon>
        <taxon>Actinomycetes</taxon>
        <taxon>Micrococcales</taxon>
        <taxon>Micrococcaceae</taxon>
        <taxon>Arthrobacter</taxon>
    </lineage>
</organism>
<dbReference type="SUPFAM" id="SSF75005">
    <property type="entry name" value="Arabinanase/levansucrase/invertase"/>
    <property type="match status" value="1"/>
</dbReference>
<dbReference type="Gene3D" id="2.115.10.20">
    <property type="entry name" value="Glycosyl hydrolase domain, family 43"/>
    <property type="match status" value="1"/>
</dbReference>
<evidence type="ECO:0000256" key="2">
    <source>
        <dbReference type="ARBA" id="ARBA00022801"/>
    </source>
</evidence>
<gene>
    <name evidence="5" type="ORF">ACETWP_02410</name>
</gene>
<feature type="domain" description="Glycosyl hydrolase family 32 N-terminal" evidence="4">
    <location>
        <begin position="20"/>
        <end position="288"/>
    </location>
</feature>
<comment type="caution">
    <text evidence="5">The sequence shown here is derived from an EMBL/GenBank/DDBJ whole genome shotgun (WGS) entry which is preliminary data.</text>
</comment>
<reference evidence="5 6" key="1">
    <citation type="submission" date="2024-09" db="EMBL/GenBank/DDBJ databases">
        <authorList>
            <person name="Salinas-Garcia M.A."/>
            <person name="Prieme A."/>
        </authorList>
    </citation>
    <scope>NUCLEOTIDE SEQUENCE [LARGE SCALE GENOMIC DNA]</scope>
    <source>
        <strain evidence="5 6">DSM 21081</strain>
    </source>
</reference>
<proteinExistence type="inferred from homology"/>
<evidence type="ECO:0000256" key="1">
    <source>
        <dbReference type="ARBA" id="ARBA00009902"/>
    </source>
</evidence>
<keyword evidence="3" id="KW-0326">Glycosidase</keyword>
<evidence type="ECO:0000259" key="4">
    <source>
        <dbReference type="Pfam" id="PF00251"/>
    </source>
</evidence>
<comment type="similarity">
    <text evidence="1">Belongs to the glycosyl hydrolase 32 family.</text>
</comment>
<dbReference type="RefSeq" id="WP_373970600.1">
    <property type="nucleotide sequence ID" value="NZ_JBHDLJ010000002.1"/>
</dbReference>
<dbReference type="Pfam" id="PF00251">
    <property type="entry name" value="Glyco_hydro_32N"/>
    <property type="match status" value="1"/>
</dbReference>
<dbReference type="Proteomes" id="UP001575652">
    <property type="component" value="Unassembled WGS sequence"/>
</dbReference>
<dbReference type="GO" id="GO:0016787">
    <property type="term" value="F:hydrolase activity"/>
    <property type="evidence" value="ECO:0007669"/>
    <property type="project" value="UniProtKB-KW"/>
</dbReference>
<evidence type="ECO:0000256" key="3">
    <source>
        <dbReference type="ARBA" id="ARBA00023295"/>
    </source>
</evidence>
<sequence length="326" mass="36381">MSFRLDDHWVWDSWIADDGENYHLFFLRASRSLADPQKRHHRAVIGHAVSADLEEWELLPDALRAADTPAWDDLATWTGSTVRAADGTWHLFYTGVSRNEDGLQQRIGSAVSKDLITWTRSAMPPLEADPRWYEKLGHGTWPDEAWRDPFVFFDPAANLWNMLVTARAATGNPDQRAVVGHAVSEDLHEWDIRPPLSRPAGFGEMEVIQTRDINGEALLLFSCLPDKAPGIASNASNTGTWIARGQSLLGPWDLEGSSSFFVPGLYAAQMFPKRDGEWMVFGFQNSVDGLFVGEIPSPVPLSEILAGGDLFPAERTTSNRENHQNK</sequence>
<dbReference type="InterPro" id="IPR051214">
    <property type="entry name" value="GH32_Enzymes"/>
</dbReference>
<keyword evidence="6" id="KW-1185">Reference proteome</keyword>
<dbReference type="EMBL" id="JBHDLJ010000002">
    <property type="protein sequence ID" value="MFB0833429.1"/>
    <property type="molecule type" value="Genomic_DNA"/>
</dbReference>
<accession>A0ABV4UIU6</accession>
<dbReference type="CDD" id="cd18609">
    <property type="entry name" value="GH32-like"/>
    <property type="match status" value="1"/>
</dbReference>
<evidence type="ECO:0000313" key="5">
    <source>
        <dbReference type="EMBL" id="MFB0833429.1"/>
    </source>
</evidence>
<keyword evidence="2 5" id="KW-0378">Hydrolase</keyword>
<protein>
    <submittedName>
        <fullName evidence="5">Glycosyl hydrolase family 32</fullName>
    </submittedName>
</protein>
<dbReference type="InterPro" id="IPR023296">
    <property type="entry name" value="Glyco_hydro_beta-prop_sf"/>
</dbReference>
<dbReference type="PANTHER" id="PTHR43101:SF1">
    <property type="entry name" value="BETA-FRUCTOSIDASE"/>
    <property type="match status" value="1"/>
</dbReference>
<dbReference type="PANTHER" id="PTHR43101">
    <property type="entry name" value="BETA-FRUCTOSIDASE"/>
    <property type="match status" value="1"/>
</dbReference>
<dbReference type="InterPro" id="IPR013148">
    <property type="entry name" value="Glyco_hydro_32_N"/>
</dbReference>